<accession>A0AAV6R1N0</accession>
<name>A0AAV6R1N0_SOLSE</name>
<dbReference type="GO" id="GO:0030198">
    <property type="term" value="P:extracellular matrix organization"/>
    <property type="evidence" value="ECO:0007669"/>
    <property type="project" value="TreeGrafter"/>
</dbReference>
<dbReference type="Pfam" id="PF01471">
    <property type="entry name" value="PG_binding_1"/>
    <property type="match status" value="1"/>
</dbReference>
<feature type="signal peptide" evidence="2">
    <location>
        <begin position="1"/>
        <end position="27"/>
    </location>
</feature>
<sequence length="131" mass="14618">MVYNPVSVEMLLLLLLQILWLLPVTGAAPSPQTTEQLDTGVDWLSRFGYLPTPDQVTGQLQTKEALTKAIKAMQRFGGLKETGVLDKATLGLMQTPRCSLPDVSEAEVTVGRRKRSVSAQNKWNKRHLSWR</sequence>
<dbReference type="PANTHER" id="PTHR10201">
    <property type="entry name" value="MATRIX METALLOPROTEINASE"/>
    <property type="match status" value="1"/>
</dbReference>
<keyword evidence="2" id="KW-0732">Signal</keyword>
<dbReference type="GO" id="GO:0004222">
    <property type="term" value="F:metalloendopeptidase activity"/>
    <property type="evidence" value="ECO:0007669"/>
    <property type="project" value="TreeGrafter"/>
</dbReference>
<dbReference type="AlphaFoldDB" id="A0AAV6R1N0"/>
<evidence type="ECO:0000256" key="1">
    <source>
        <dbReference type="ARBA" id="ARBA00023049"/>
    </source>
</evidence>
<keyword evidence="1 4" id="KW-0378">Hydrolase</keyword>
<feature type="domain" description="Peptidoglycan binding-like" evidence="3">
    <location>
        <begin position="42"/>
        <end position="93"/>
    </location>
</feature>
<reference evidence="4 5" key="1">
    <citation type="journal article" date="2021" name="Sci. Rep.">
        <title>Chromosome anchoring in Senegalese sole (Solea senegalensis) reveals sex-associated markers and genome rearrangements in flatfish.</title>
        <authorList>
            <person name="Guerrero-Cozar I."/>
            <person name="Gomez-Garrido J."/>
            <person name="Berbel C."/>
            <person name="Martinez-Blanch J.F."/>
            <person name="Alioto T."/>
            <person name="Claros M.G."/>
            <person name="Gagnaire P.A."/>
            <person name="Manchado M."/>
        </authorList>
    </citation>
    <scope>NUCLEOTIDE SEQUENCE [LARGE SCALE GENOMIC DNA]</scope>
    <source>
        <strain evidence="4">Sse05_10M</strain>
    </source>
</reference>
<evidence type="ECO:0000313" key="4">
    <source>
        <dbReference type="EMBL" id="KAG7499469.1"/>
    </source>
</evidence>
<dbReference type="PANTHER" id="PTHR10201:SF330">
    <property type="entry name" value="MATRIX METALLOPROTEINASE-17"/>
    <property type="match status" value="1"/>
</dbReference>
<dbReference type="GO" id="GO:0030574">
    <property type="term" value="P:collagen catabolic process"/>
    <property type="evidence" value="ECO:0007669"/>
    <property type="project" value="TreeGrafter"/>
</dbReference>
<keyword evidence="1 4" id="KW-0482">Metalloprotease</keyword>
<dbReference type="Proteomes" id="UP000693946">
    <property type="component" value="Linkage Group LG21"/>
</dbReference>
<organism evidence="4 5">
    <name type="scientific">Solea senegalensis</name>
    <name type="common">Senegalese sole</name>
    <dbReference type="NCBI Taxonomy" id="28829"/>
    <lineage>
        <taxon>Eukaryota</taxon>
        <taxon>Metazoa</taxon>
        <taxon>Chordata</taxon>
        <taxon>Craniata</taxon>
        <taxon>Vertebrata</taxon>
        <taxon>Euteleostomi</taxon>
        <taxon>Actinopterygii</taxon>
        <taxon>Neopterygii</taxon>
        <taxon>Teleostei</taxon>
        <taxon>Neoteleostei</taxon>
        <taxon>Acanthomorphata</taxon>
        <taxon>Carangaria</taxon>
        <taxon>Pleuronectiformes</taxon>
        <taxon>Pleuronectoidei</taxon>
        <taxon>Soleidae</taxon>
        <taxon>Solea</taxon>
    </lineage>
</organism>
<keyword evidence="1 4" id="KW-0645">Protease</keyword>
<evidence type="ECO:0000256" key="2">
    <source>
        <dbReference type="SAM" id="SignalP"/>
    </source>
</evidence>
<feature type="chain" id="PRO_5043899479" evidence="2">
    <location>
        <begin position="28"/>
        <end position="131"/>
    </location>
</feature>
<proteinExistence type="predicted"/>
<comment type="caution">
    <text evidence="4">The sequence shown here is derived from an EMBL/GenBank/DDBJ whole genome shotgun (WGS) entry which is preliminary data.</text>
</comment>
<evidence type="ECO:0000313" key="5">
    <source>
        <dbReference type="Proteomes" id="UP000693946"/>
    </source>
</evidence>
<protein>
    <submittedName>
        <fullName evidence="4">Matrix metalloproteinase-17-like</fullName>
    </submittedName>
</protein>
<gene>
    <name evidence="4" type="ORF">JOB18_039491</name>
</gene>
<dbReference type="InterPro" id="IPR002477">
    <property type="entry name" value="Peptidoglycan-bd-like"/>
</dbReference>
<evidence type="ECO:0000259" key="3">
    <source>
        <dbReference type="Pfam" id="PF01471"/>
    </source>
</evidence>
<dbReference type="EMBL" id="JAGKHQ010000014">
    <property type="protein sequence ID" value="KAG7499469.1"/>
    <property type="molecule type" value="Genomic_DNA"/>
</dbReference>
<keyword evidence="5" id="KW-1185">Reference proteome</keyword>
<dbReference type="GO" id="GO:0005615">
    <property type="term" value="C:extracellular space"/>
    <property type="evidence" value="ECO:0007669"/>
    <property type="project" value="TreeGrafter"/>
</dbReference>